<sequence>MKLSRLIDGLKADQRNPVLEITGAHGDPDIISIQYNSRLVQPQGLFTAIKGNAVDGHAFVQDAVKRGAAAVVTEDPAEVPDGVAVIRVKDSRRALANMASEFFGRPSEKLKLAGITGTNGKTTVTYFAEAMLNAAGCKVGVVGTVSSRWPGHEKESSVTTPESLELQEALARMVDAGVTHAIIEVSSHALTQSRPAFCQFDAGVFTNITQDHLDYHQDMESYFQAKRILFDDLLAASTKENKIAVINLDDPQGAVLCREVKTPVLCTGLTEGSSIRSIDVKAGADGLKGVMETPAGELVFASPAVGRHNLYNLMSAAGVGLAFGLSLEEVEMGLNAAVNVPGRLEKVENSLDRHVFVDYAHTPDALENVLEALRRVSQAKIITVFGCGGDRDKGKRPKMGAAAARHSDLVVVTSDNPRSEDPEAIIDDILPGISGEGAQRLNASYCMMCSRKSAFMVEPDRRKAILTAIMSSGPGDMVLIAGKGHETYQIVKNGRFAFDDRVEARNALECLSRNIHSRQESPLSGRYVCSR</sequence>
<keyword evidence="4 13" id="KW-0573">Peptidoglycan synthesis</keyword>
<feature type="binding site" evidence="13">
    <location>
        <position position="192"/>
    </location>
    <ligand>
        <name>UDP-N-acetyl-alpha-D-muramoyl-L-alanyl-D-glutamate</name>
        <dbReference type="ChEBI" id="CHEBI:83900"/>
    </ligand>
</feature>
<evidence type="ECO:0000256" key="4">
    <source>
        <dbReference type="ARBA" id="ARBA00022984"/>
    </source>
</evidence>
<dbReference type="GO" id="GO:0008765">
    <property type="term" value="F:UDP-N-acetylmuramoylalanyl-D-glutamate-2,6-diaminopimelate ligase activity"/>
    <property type="evidence" value="ECO:0007669"/>
    <property type="project" value="UniProtKB-UniRule"/>
</dbReference>
<feature type="short sequence motif" description="Meso-diaminopimelate recognition motif" evidence="13">
    <location>
        <begin position="415"/>
        <end position="418"/>
    </location>
</feature>
<name>A0A1M6E0J0_9BACT</name>
<feature type="domain" description="Mur ligase central" evidence="17">
    <location>
        <begin position="115"/>
        <end position="319"/>
    </location>
</feature>
<dbReference type="GO" id="GO:0005737">
    <property type="term" value="C:cytoplasm"/>
    <property type="evidence" value="ECO:0007669"/>
    <property type="project" value="UniProtKB-SubCell"/>
</dbReference>
<dbReference type="Pfam" id="PF02875">
    <property type="entry name" value="Mur_ligase_C"/>
    <property type="match status" value="1"/>
</dbReference>
<evidence type="ECO:0000256" key="11">
    <source>
        <dbReference type="ARBA" id="ARBA00076158"/>
    </source>
</evidence>
<evidence type="ECO:0000259" key="15">
    <source>
        <dbReference type="Pfam" id="PF01225"/>
    </source>
</evidence>
<evidence type="ECO:0000259" key="16">
    <source>
        <dbReference type="Pfam" id="PF02875"/>
    </source>
</evidence>
<dbReference type="InterPro" id="IPR013221">
    <property type="entry name" value="Mur_ligase_cen"/>
</dbReference>
<comment type="caution">
    <text evidence="13">Lacks conserved residue(s) required for the propagation of feature annotation.</text>
</comment>
<reference evidence="19" key="1">
    <citation type="submission" date="2016-11" db="EMBL/GenBank/DDBJ databases">
        <authorList>
            <person name="Varghese N."/>
            <person name="Submissions S."/>
        </authorList>
    </citation>
    <scope>NUCLEOTIDE SEQUENCE [LARGE SCALE GENOMIC DNA]</scope>
    <source>
        <strain evidence="19">DSM 16219</strain>
    </source>
</reference>
<dbReference type="SUPFAM" id="SSF53244">
    <property type="entry name" value="MurD-like peptide ligases, peptide-binding domain"/>
    <property type="match status" value="1"/>
</dbReference>
<evidence type="ECO:0000256" key="13">
    <source>
        <dbReference type="HAMAP-Rule" id="MF_00208"/>
    </source>
</evidence>
<feature type="modified residue" description="N6-carboxylysine" evidence="13">
    <location>
        <position position="226"/>
    </location>
</feature>
<evidence type="ECO:0000256" key="7">
    <source>
        <dbReference type="ARBA" id="ARBA00050251"/>
    </source>
</evidence>
<dbReference type="GO" id="GO:0009252">
    <property type="term" value="P:peptidoglycan biosynthetic process"/>
    <property type="evidence" value="ECO:0007669"/>
    <property type="project" value="UniProtKB-UniRule"/>
</dbReference>
<protein>
    <recommendedName>
        <fullName evidence="9 13">UDP-N-acetylmuramoyl-L-alanyl-D-glutamate--2,6-diaminopimelate ligase</fullName>
        <ecNumber evidence="8 13">6.3.2.13</ecNumber>
    </recommendedName>
    <alternativeName>
        <fullName evidence="10 13">Meso-A2pm-adding enzyme</fullName>
    </alternativeName>
    <alternativeName>
        <fullName evidence="11 13">Meso-diaminopimelate-adding enzyme</fullName>
    </alternativeName>
    <alternativeName>
        <fullName evidence="12 13">UDP-MurNAc-L-Ala-D-Glu:meso-diaminopimelate ligase</fullName>
    </alternativeName>
    <alternativeName>
        <fullName evidence="13">UDP-MurNAc-tripeptide synthetase</fullName>
    </alternativeName>
    <alternativeName>
        <fullName evidence="13">UDP-N-acetylmuramyl-tripeptide synthetase</fullName>
    </alternativeName>
</protein>
<feature type="domain" description="Mur ligase C-terminal" evidence="16">
    <location>
        <begin position="342"/>
        <end position="484"/>
    </location>
</feature>
<dbReference type="Gene3D" id="3.90.190.20">
    <property type="entry name" value="Mur ligase, C-terminal domain"/>
    <property type="match status" value="1"/>
</dbReference>
<keyword evidence="5 13" id="KW-0131">Cell cycle</keyword>
<dbReference type="OrthoDB" id="9800958at2"/>
<evidence type="ECO:0000256" key="3">
    <source>
        <dbReference type="ARBA" id="ARBA00022960"/>
    </source>
</evidence>
<dbReference type="SUPFAM" id="SSF63418">
    <property type="entry name" value="MurE/MurF N-terminal domain"/>
    <property type="match status" value="1"/>
</dbReference>
<dbReference type="GO" id="GO:0071555">
    <property type="term" value="P:cell wall organization"/>
    <property type="evidence" value="ECO:0007669"/>
    <property type="project" value="UniProtKB-KW"/>
</dbReference>
<comment type="similarity">
    <text evidence="1 13">Belongs to the MurCDEF family. MurE subfamily.</text>
</comment>
<dbReference type="PANTHER" id="PTHR23135:SF4">
    <property type="entry name" value="UDP-N-ACETYLMURAMOYL-L-ALANYL-D-GLUTAMATE--2,6-DIAMINOPIMELATE LIGASE MURE HOMOLOG, CHLOROPLASTIC"/>
    <property type="match status" value="1"/>
</dbReference>
<comment type="PTM">
    <text evidence="13">Carboxylation is probably crucial for Mg(2+) binding and, consequently, for the gamma-phosphate positioning of ATP.</text>
</comment>
<keyword evidence="3 13" id="KW-0133">Cell shape</keyword>
<feature type="binding site" evidence="13">
    <location>
        <position position="482"/>
    </location>
    <ligand>
        <name>meso-2,6-diaminopimelate</name>
        <dbReference type="ChEBI" id="CHEBI:57791"/>
    </ligand>
</feature>
<comment type="pathway">
    <text evidence="13 14">Cell wall biogenesis; peptidoglycan biosynthesis.</text>
</comment>
<dbReference type="PANTHER" id="PTHR23135">
    <property type="entry name" value="MUR LIGASE FAMILY MEMBER"/>
    <property type="match status" value="1"/>
</dbReference>
<evidence type="ECO:0000256" key="14">
    <source>
        <dbReference type="RuleBase" id="RU004135"/>
    </source>
</evidence>
<dbReference type="InterPro" id="IPR036615">
    <property type="entry name" value="Mur_ligase_C_dom_sf"/>
</dbReference>
<dbReference type="AlphaFoldDB" id="A0A1M6E0J0"/>
<dbReference type="SUPFAM" id="SSF53623">
    <property type="entry name" value="MurD-like peptide ligases, catalytic domain"/>
    <property type="match status" value="1"/>
</dbReference>
<dbReference type="InterPro" id="IPR004101">
    <property type="entry name" value="Mur_ligase_C"/>
</dbReference>
<evidence type="ECO:0000256" key="6">
    <source>
        <dbReference type="ARBA" id="ARBA00023316"/>
    </source>
</evidence>
<dbReference type="EC" id="6.3.2.13" evidence="8 13"/>
<dbReference type="RefSeq" id="WP_073472584.1">
    <property type="nucleotide sequence ID" value="NZ_FQZU01000002.1"/>
</dbReference>
<dbReference type="InterPro" id="IPR035911">
    <property type="entry name" value="MurE/MurF_N"/>
</dbReference>
<keyword evidence="13" id="KW-0460">Magnesium</keyword>
<dbReference type="FunFam" id="3.90.190.20:FF:000006">
    <property type="entry name" value="UDP-N-acetylmuramoyl-L-alanyl-D-glutamate--2,6-diaminopimelate ligase"/>
    <property type="match status" value="1"/>
</dbReference>
<keyword evidence="13" id="KW-0067">ATP-binding</keyword>
<feature type="binding site" evidence="13">
    <location>
        <begin position="117"/>
        <end position="123"/>
    </location>
    <ligand>
        <name>ATP</name>
        <dbReference type="ChEBI" id="CHEBI:30616"/>
    </ligand>
</feature>
<feature type="binding site" evidence="13">
    <location>
        <position position="391"/>
    </location>
    <ligand>
        <name>meso-2,6-diaminopimelate</name>
        <dbReference type="ChEBI" id="CHEBI:57791"/>
    </ligand>
</feature>
<keyword evidence="13" id="KW-0547">Nucleotide-binding</keyword>
<dbReference type="EMBL" id="FQZU01000002">
    <property type="protein sequence ID" value="SHI78996.1"/>
    <property type="molecule type" value="Genomic_DNA"/>
</dbReference>
<dbReference type="NCBIfam" id="NF001124">
    <property type="entry name" value="PRK00139.1-2"/>
    <property type="match status" value="1"/>
</dbReference>
<comment type="cofactor">
    <cofactor evidence="13">
        <name>Mg(2+)</name>
        <dbReference type="ChEBI" id="CHEBI:18420"/>
    </cofactor>
</comment>
<dbReference type="HAMAP" id="MF_00208">
    <property type="entry name" value="MurE"/>
    <property type="match status" value="1"/>
</dbReference>
<evidence type="ECO:0000256" key="10">
    <source>
        <dbReference type="ARBA" id="ARBA00075482"/>
    </source>
</evidence>
<evidence type="ECO:0000256" key="5">
    <source>
        <dbReference type="ARBA" id="ARBA00023306"/>
    </source>
</evidence>
<feature type="domain" description="Mur ligase N-terminal catalytic" evidence="15">
    <location>
        <begin position="32"/>
        <end position="102"/>
    </location>
</feature>
<dbReference type="STRING" id="1121393.SAMN02745216_00517"/>
<dbReference type="Gene3D" id="3.40.1190.10">
    <property type="entry name" value="Mur-like, catalytic domain"/>
    <property type="match status" value="1"/>
</dbReference>
<feature type="binding site" evidence="13">
    <location>
        <position position="186"/>
    </location>
    <ligand>
        <name>UDP-N-acetyl-alpha-D-muramoyl-L-alanyl-D-glutamate</name>
        <dbReference type="ChEBI" id="CHEBI:83900"/>
    </ligand>
</feature>
<feature type="binding site" evidence="13">
    <location>
        <begin position="415"/>
        <end position="418"/>
    </location>
    <ligand>
        <name>meso-2,6-diaminopimelate</name>
        <dbReference type="ChEBI" id="CHEBI:57791"/>
    </ligand>
</feature>
<dbReference type="InterPro" id="IPR005761">
    <property type="entry name" value="UDP-N-AcMur-Glu-dNH2Pim_ligase"/>
</dbReference>
<organism evidence="18 19">
    <name type="scientific">Desulfatibacillum alkenivorans DSM 16219</name>
    <dbReference type="NCBI Taxonomy" id="1121393"/>
    <lineage>
        <taxon>Bacteria</taxon>
        <taxon>Pseudomonadati</taxon>
        <taxon>Thermodesulfobacteriota</taxon>
        <taxon>Desulfobacteria</taxon>
        <taxon>Desulfobacterales</taxon>
        <taxon>Desulfatibacillaceae</taxon>
        <taxon>Desulfatibacillum</taxon>
    </lineage>
</organism>
<dbReference type="GO" id="GO:0008360">
    <property type="term" value="P:regulation of cell shape"/>
    <property type="evidence" value="ECO:0007669"/>
    <property type="project" value="UniProtKB-KW"/>
</dbReference>
<feature type="binding site" evidence="13">
    <location>
        <position position="37"/>
    </location>
    <ligand>
        <name>UDP-N-acetyl-alpha-D-muramoyl-L-alanyl-D-glutamate</name>
        <dbReference type="ChEBI" id="CHEBI:83900"/>
    </ligand>
</feature>
<dbReference type="NCBIfam" id="TIGR01085">
    <property type="entry name" value="murE"/>
    <property type="match status" value="1"/>
</dbReference>
<feature type="binding site" evidence="13">
    <location>
        <position position="486"/>
    </location>
    <ligand>
        <name>meso-2,6-diaminopimelate</name>
        <dbReference type="ChEBI" id="CHEBI:57791"/>
    </ligand>
</feature>
<dbReference type="GO" id="GO:0051301">
    <property type="term" value="P:cell division"/>
    <property type="evidence" value="ECO:0007669"/>
    <property type="project" value="UniProtKB-KW"/>
</dbReference>
<comment type="catalytic activity">
    <reaction evidence="7 13">
        <text>UDP-N-acetyl-alpha-D-muramoyl-L-alanyl-D-glutamate + meso-2,6-diaminopimelate + ATP = UDP-N-acetyl-alpha-D-muramoyl-L-alanyl-gamma-D-glutamyl-meso-2,6-diaminopimelate + ADP + phosphate + H(+)</text>
        <dbReference type="Rhea" id="RHEA:23676"/>
        <dbReference type="ChEBI" id="CHEBI:15378"/>
        <dbReference type="ChEBI" id="CHEBI:30616"/>
        <dbReference type="ChEBI" id="CHEBI:43474"/>
        <dbReference type="ChEBI" id="CHEBI:57791"/>
        <dbReference type="ChEBI" id="CHEBI:83900"/>
        <dbReference type="ChEBI" id="CHEBI:83905"/>
        <dbReference type="ChEBI" id="CHEBI:456216"/>
        <dbReference type="EC" id="6.3.2.13"/>
    </reaction>
</comment>
<dbReference type="NCBIfam" id="NF001126">
    <property type="entry name" value="PRK00139.1-4"/>
    <property type="match status" value="1"/>
</dbReference>
<evidence type="ECO:0000256" key="1">
    <source>
        <dbReference type="ARBA" id="ARBA00005898"/>
    </source>
</evidence>
<proteinExistence type="inferred from homology"/>
<evidence type="ECO:0000256" key="8">
    <source>
        <dbReference type="ARBA" id="ARBA00066633"/>
    </source>
</evidence>
<dbReference type="Pfam" id="PF01225">
    <property type="entry name" value="Mur_ligase"/>
    <property type="match status" value="1"/>
</dbReference>
<keyword evidence="6 13" id="KW-0961">Cell wall biogenesis/degradation</keyword>
<feature type="binding site" evidence="13">
    <location>
        <position position="194"/>
    </location>
    <ligand>
        <name>UDP-N-acetyl-alpha-D-muramoyl-L-alanyl-D-glutamate</name>
        <dbReference type="ChEBI" id="CHEBI:83900"/>
    </ligand>
</feature>
<keyword evidence="19" id="KW-1185">Reference proteome</keyword>
<comment type="function">
    <text evidence="13">Catalyzes the addition of meso-diaminopimelic acid to the nucleotide precursor UDP-N-acetylmuramoyl-L-alanyl-D-glutamate (UMAG) in the biosynthesis of bacterial cell-wall peptidoglycan.</text>
</comment>
<keyword evidence="13" id="KW-0963">Cytoplasm</keyword>
<dbReference type="Proteomes" id="UP000183994">
    <property type="component" value="Unassembled WGS sequence"/>
</dbReference>
<evidence type="ECO:0000256" key="9">
    <source>
        <dbReference type="ARBA" id="ARBA00072883"/>
    </source>
</evidence>
<dbReference type="GO" id="GO:0000287">
    <property type="term" value="F:magnesium ion binding"/>
    <property type="evidence" value="ECO:0007669"/>
    <property type="project" value="UniProtKB-UniRule"/>
</dbReference>
<evidence type="ECO:0000313" key="19">
    <source>
        <dbReference type="Proteomes" id="UP000183994"/>
    </source>
</evidence>
<accession>A0A1M6E0J0</accession>
<feature type="binding site" evidence="13">
    <location>
        <begin position="159"/>
        <end position="160"/>
    </location>
    <ligand>
        <name>UDP-N-acetyl-alpha-D-muramoyl-L-alanyl-D-glutamate</name>
        <dbReference type="ChEBI" id="CHEBI:83900"/>
    </ligand>
</feature>
<evidence type="ECO:0000256" key="2">
    <source>
        <dbReference type="ARBA" id="ARBA00022618"/>
    </source>
</evidence>
<evidence type="ECO:0000256" key="12">
    <source>
        <dbReference type="ARBA" id="ARBA00081560"/>
    </source>
</evidence>
<dbReference type="UniPathway" id="UPA00219"/>
<dbReference type="InterPro" id="IPR036565">
    <property type="entry name" value="Mur-like_cat_sf"/>
</dbReference>
<comment type="subcellular location">
    <subcellularLocation>
        <location evidence="13 14">Cytoplasm</location>
    </subcellularLocation>
</comment>
<dbReference type="GO" id="GO:0005524">
    <property type="term" value="F:ATP binding"/>
    <property type="evidence" value="ECO:0007669"/>
    <property type="project" value="UniProtKB-UniRule"/>
</dbReference>
<gene>
    <name evidence="13" type="primary">murE</name>
    <name evidence="18" type="ORF">SAMN02745216_00517</name>
</gene>
<dbReference type="Gene3D" id="3.40.1390.10">
    <property type="entry name" value="MurE/MurF, N-terminal domain"/>
    <property type="match status" value="1"/>
</dbReference>
<dbReference type="Pfam" id="PF08245">
    <property type="entry name" value="Mur_ligase_M"/>
    <property type="match status" value="1"/>
</dbReference>
<dbReference type="InterPro" id="IPR000713">
    <property type="entry name" value="Mur_ligase_N"/>
</dbReference>
<evidence type="ECO:0000313" key="18">
    <source>
        <dbReference type="EMBL" id="SHI78996.1"/>
    </source>
</evidence>
<keyword evidence="2 13" id="KW-0132">Cell division</keyword>
<evidence type="ECO:0000259" key="17">
    <source>
        <dbReference type="Pfam" id="PF08245"/>
    </source>
</evidence>
<keyword evidence="13 18" id="KW-0436">Ligase</keyword>